<name>A0A6I8TCB7_AEDAE</name>
<evidence type="ECO:0000313" key="2">
    <source>
        <dbReference type="EnsemblMetazoa" id="AAEL006216-PC"/>
    </source>
</evidence>
<organism evidence="2 3">
    <name type="scientific">Aedes aegypti</name>
    <name type="common">Yellowfever mosquito</name>
    <name type="synonym">Culex aegypti</name>
    <dbReference type="NCBI Taxonomy" id="7159"/>
    <lineage>
        <taxon>Eukaryota</taxon>
        <taxon>Metazoa</taxon>
        <taxon>Ecdysozoa</taxon>
        <taxon>Arthropoda</taxon>
        <taxon>Hexapoda</taxon>
        <taxon>Insecta</taxon>
        <taxon>Pterygota</taxon>
        <taxon>Neoptera</taxon>
        <taxon>Endopterygota</taxon>
        <taxon>Diptera</taxon>
        <taxon>Nematocera</taxon>
        <taxon>Culicoidea</taxon>
        <taxon>Culicidae</taxon>
        <taxon>Culicinae</taxon>
        <taxon>Aedini</taxon>
        <taxon>Aedes</taxon>
        <taxon>Stegomyia</taxon>
    </lineage>
</organism>
<keyword evidence="3" id="KW-1185">Reference proteome</keyword>
<dbReference type="InterPro" id="IPR050782">
    <property type="entry name" value="PP1_regulatory_subunit_3"/>
</dbReference>
<dbReference type="Gene3D" id="2.60.40.2440">
    <property type="entry name" value="Carbohydrate binding type-21 domain"/>
    <property type="match status" value="1"/>
</dbReference>
<dbReference type="OrthoDB" id="8942186at2759"/>
<feature type="compositionally biased region" description="Polar residues" evidence="1">
    <location>
        <begin position="278"/>
        <end position="301"/>
    </location>
</feature>
<dbReference type="PROSITE" id="PS51159">
    <property type="entry name" value="CBM21"/>
    <property type="match status" value="1"/>
</dbReference>
<dbReference type="GO" id="GO:0008157">
    <property type="term" value="F:protein phosphatase 1 binding"/>
    <property type="evidence" value="ECO:0007669"/>
    <property type="project" value="TreeGrafter"/>
</dbReference>
<feature type="region of interest" description="Disordered" evidence="1">
    <location>
        <begin position="245"/>
        <end position="426"/>
    </location>
</feature>
<feature type="region of interest" description="Disordered" evidence="1">
    <location>
        <begin position="485"/>
        <end position="532"/>
    </location>
</feature>
<feature type="compositionally biased region" description="Polar residues" evidence="1">
    <location>
        <begin position="349"/>
        <end position="375"/>
    </location>
</feature>
<dbReference type="EnsemblMetazoa" id="AAEL006216-RC">
    <property type="protein sequence ID" value="AAEL006216-PC"/>
    <property type="gene ID" value="AAEL006216"/>
</dbReference>
<dbReference type="PANTHER" id="PTHR12307">
    <property type="entry name" value="PROTEIN PHOSPHATASE 1 REGULATORY SUBUNIT"/>
    <property type="match status" value="1"/>
</dbReference>
<reference evidence="2" key="2">
    <citation type="submission" date="2020-05" db="UniProtKB">
        <authorList>
            <consortium name="EnsemblMetazoa"/>
        </authorList>
    </citation>
    <scope>IDENTIFICATION</scope>
    <source>
        <strain evidence="2">LVP_AGWG</strain>
    </source>
</reference>
<dbReference type="Pfam" id="PF03370">
    <property type="entry name" value="CBM_21"/>
    <property type="match status" value="1"/>
</dbReference>
<dbReference type="InterPro" id="IPR005036">
    <property type="entry name" value="CBM21_dom"/>
</dbReference>
<dbReference type="GO" id="GO:2001069">
    <property type="term" value="F:glycogen binding"/>
    <property type="evidence" value="ECO:0007669"/>
    <property type="project" value="TreeGrafter"/>
</dbReference>
<dbReference type="Proteomes" id="UP000008820">
    <property type="component" value="Chromosome 2"/>
</dbReference>
<evidence type="ECO:0000256" key="1">
    <source>
        <dbReference type="SAM" id="MobiDB-lite"/>
    </source>
</evidence>
<gene>
    <name evidence="2" type="primary">5567620</name>
</gene>
<dbReference type="AlphaFoldDB" id="A0A6I8TCB7"/>
<protein>
    <submittedName>
        <fullName evidence="2">Uncharacterized protein</fullName>
    </submittedName>
</protein>
<feature type="compositionally biased region" description="Low complexity" evidence="1">
    <location>
        <begin position="319"/>
        <end position="328"/>
    </location>
</feature>
<accession>A0A6I8TCB7</accession>
<feature type="compositionally biased region" description="Basic and acidic residues" evidence="1">
    <location>
        <begin position="406"/>
        <end position="421"/>
    </location>
</feature>
<dbReference type="GO" id="GO:0005979">
    <property type="term" value="P:regulation of glycogen biosynthetic process"/>
    <property type="evidence" value="ECO:0007669"/>
    <property type="project" value="TreeGrafter"/>
</dbReference>
<dbReference type="PANTHER" id="PTHR12307:SF36">
    <property type="entry name" value="GLYCOGEN-BINDING SUBUNIT 76A"/>
    <property type="match status" value="1"/>
</dbReference>
<proteinExistence type="predicted"/>
<dbReference type="FunCoup" id="A0A6I8TCB7">
    <property type="interactions" value="3"/>
</dbReference>
<dbReference type="InParanoid" id="A0A6I8TCB7"/>
<feature type="compositionally biased region" description="Basic and acidic residues" evidence="1">
    <location>
        <begin position="486"/>
        <end position="498"/>
    </location>
</feature>
<feature type="compositionally biased region" description="Polar residues" evidence="1">
    <location>
        <begin position="245"/>
        <end position="257"/>
    </location>
</feature>
<dbReference type="InterPro" id="IPR038175">
    <property type="entry name" value="CBM21_dom_sf"/>
</dbReference>
<sequence>MFWFTTFKEHKSAKVQCSNLEEDPIDDVDPDFEPARRKSADLERPLLLQPSSLSAAGHLFGTWVHSTVVTLTAILIGLFIELRFHDAWPLSVWWWVILIRNCLASMSTPGDPSAAGGGPYRPCGITSLLPIGMSCRGRAEAFARSLQTRLRTLGAQGNAEEGAQITDHPHDNENTWLSQDEATAVTRLQPLPMVANEADGFYDFGLENESPGSPIEECEYTRLIETATATPAEIAPESGYVCASPCSTPQVSPEHTPSSQSSSDCQFYDPETSDLEQKSTSGCDYYDCTTSDPTSAASNRTPAAAVEHPQISTSNAEGTATVTATATRQTRRKSQNGHLPSGLGVVNVDSDSCSESLPPSQSTESHSHDSTYTGLSSNNSNSTLQDVTMEAEDADEAKQEVPQSRSEQKDDHSQDETDHGKVLANGHAIMPKGTLVRQDDISEIDVDVLQFVNGDAEDEPEDETHSPKVEMAEVEKLLQDCSVEQKSAEEKQDHKREGMSSGDEDEDFVRPQRMRRCSSLKTGKTPPGTPGRKKFVRFADVLGLDLADVKTFVDEVPKVPKSAYEDLDFCLEPPVVQQISLGPKADRVLVPLFQQPGALPCFLDKVREKQVNLENAAVTDPVTLTITGTVRVRNLDFHKSVYVRYSTDSWRSFSDLQASYVENSCDGFSDKFAFTIYGNSVQIGQRIEMAIRFHCRGQQYWDNNYDMNYVFQCLPITQPNQIAQIAVKPANIDAHISPDETWCKSFY</sequence>
<dbReference type="GO" id="GO:0000164">
    <property type="term" value="C:protein phosphatase type 1 complex"/>
    <property type="evidence" value="ECO:0007669"/>
    <property type="project" value="TreeGrafter"/>
</dbReference>
<reference evidence="2 3" key="1">
    <citation type="submission" date="2017-06" db="EMBL/GenBank/DDBJ databases">
        <title>Aedes aegypti genome working group (AGWG) sequencing and assembly.</title>
        <authorList>
            <consortium name="Aedes aegypti Genome Working Group (AGWG)"/>
            <person name="Matthews B.J."/>
        </authorList>
    </citation>
    <scope>NUCLEOTIDE SEQUENCE [LARGE SCALE GENOMIC DNA]</scope>
    <source>
        <strain evidence="2 3">LVP_AGWG</strain>
    </source>
</reference>
<evidence type="ECO:0000313" key="3">
    <source>
        <dbReference type="Proteomes" id="UP000008820"/>
    </source>
</evidence>